<reference evidence="2 3" key="1">
    <citation type="submission" date="2024-05" db="EMBL/GenBank/DDBJ databases">
        <authorList>
            <person name="De Oliveira J.P."/>
            <person name="Noriler S.A."/>
            <person name="De Oliveira A.G."/>
            <person name="Sipoli D.S."/>
        </authorList>
    </citation>
    <scope>NUCLEOTIDE SEQUENCE [LARGE SCALE GENOMIC DNA]</scope>
    <source>
        <strain evidence="2 3">LABIM189</strain>
    </source>
</reference>
<proteinExistence type="predicted"/>
<comment type="caution">
    <text evidence="2">The sequence shown here is derived from an EMBL/GenBank/DDBJ whole genome shotgun (WGS) entry which is preliminary data.</text>
</comment>
<protein>
    <submittedName>
        <fullName evidence="2">Uncharacterized protein</fullName>
    </submittedName>
</protein>
<keyword evidence="1" id="KW-1133">Transmembrane helix</keyword>
<sequence length="71" mass="7975">MMDGYALWRRPFTQFELIPCALFYCRAVLTALGDEPIKSGILIALLPFLAVSALIGFSVLPRLYLAVERIE</sequence>
<accession>A0ABV0F878</accession>
<organism evidence="2 3">
    <name type="scientific">Chromobacterium vaccinii</name>
    <dbReference type="NCBI Taxonomy" id="1108595"/>
    <lineage>
        <taxon>Bacteria</taxon>
        <taxon>Pseudomonadati</taxon>
        <taxon>Pseudomonadota</taxon>
        <taxon>Betaproteobacteria</taxon>
        <taxon>Neisseriales</taxon>
        <taxon>Chromobacteriaceae</taxon>
        <taxon>Chromobacterium</taxon>
    </lineage>
</organism>
<evidence type="ECO:0000313" key="3">
    <source>
        <dbReference type="Proteomes" id="UP001455709"/>
    </source>
</evidence>
<dbReference type="RefSeq" id="WP_231162514.1">
    <property type="nucleotide sequence ID" value="NZ_JAJNRV010000057.1"/>
</dbReference>
<dbReference type="EMBL" id="JBDOJC010000001">
    <property type="protein sequence ID" value="MEO2216263.1"/>
    <property type="molecule type" value="Genomic_DNA"/>
</dbReference>
<dbReference type="Proteomes" id="UP001455709">
    <property type="component" value="Unassembled WGS sequence"/>
</dbReference>
<keyword evidence="1" id="KW-0472">Membrane</keyword>
<evidence type="ECO:0000313" key="2">
    <source>
        <dbReference type="EMBL" id="MEO2216263.1"/>
    </source>
</evidence>
<gene>
    <name evidence="2" type="ORF">ABGV49_04220</name>
</gene>
<keyword evidence="1" id="KW-0812">Transmembrane</keyword>
<keyword evidence="3" id="KW-1185">Reference proteome</keyword>
<feature type="transmembrane region" description="Helical" evidence="1">
    <location>
        <begin position="41"/>
        <end position="65"/>
    </location>
</feature>
<evidence type="ECO:0000256" key="1">
    <source>
        <dbReference type="SAM" id="Phobius"/>
    </source>
</evidence>
<name>A0ABV0F878_9NEIS</name>